<reference evidence="8 9" key="1">
    <citation type="submission" date="2020-02" db="EMBL/GenBank/DDBJ databases">
        <title>Draft genome sequence of Lactococcus sp. Hs20B0-1.</title>
        <authorList>
            <person name="Noda S."/>
            <person name="Yuki M."/>
            <person name="Ohkuma M."/>
        </authorList>
    </citation>
    <scope>NUCLEOTIDE SEQUENCE [LARGE SCALE GENOMIC DNA]</scope>
    <source>
        <strain evidence="8 9">Hs20B0-1</strain>
    </source>
</reference>
<gene>
    <name evidence="5 8" type="primary">truB</name>
    <name evidence="8" type="ORF">Hs20B_12660</name>
</gene>
<dbReference type="EC" id="5.4.99.25" evidence="5"/>
<evidence type="ECO:0000259" key="7">
    <source>
        <dbReference type="Pfam" id="PF16198"/>
    </source>
</evidence>
<organism evidence="8 9">
    <name type="scientific">Pseudolactococcus insecticola</name>
    <dbReference type="NCBI Taxonomy" id="2709158"/>
    <lineage>
        <taxon>Bacteria</taxon>
        <taxon>Bacillati</taxon>
        <taxon>Bacillota</taxon>
        <taxon>Bacilli</taxon>
        <taxon>Lactobacillales</taxon>
        <taxon>Streptococcaceae</taxon>
        <taxon>Pseudolactococcus</taxon>
    </lineage>
</organism>
<dbReference type="GO" id="GO:1990481">
    <property type="term" value="P:mRNA pseudouridine synthesis"/>
    <property type="evidence" value="ECO:0007669"/>
    <property type="project" value="TreeGrafter"/>
</dbReference>
<dbReference type="EMBL" id="BLLH01000006">
    <property type="protein sequence ID" value="GFH40868.1"/>
    <property type="molecule type" value="Genomic_DNA"/>
</dbReference>
<dbReference type="SUPFAM" id="SSF55120">
    <property type="entry name" value="Pseudouridine synthase"/>
    <property type="match status" value="1"/>
</dbReference>
<name>A0A6A0B8S6_9LACT</name>
<dbReference type="InterPro" id="IPR020103">
    <property type="entry name" value="PsdUridine_synth_cat_dom_sf"/>
</dbReference>
<comment type="function">
    <text evidence="5">Responsible for synthesis of pseudouridine from uracil-55 in the psi GC loop of transfer RNAs.</text>
</comment>
<dbReference type="Gene3D" id="3.30.2350.10">
    <property type="entry name" value="Pseudouridine synthase"/>
    <property type="match status" value="1"/>
</dbReference>
<comment type="catalytic activity">
    <reaction evidence="1 5">
        <text>uridine(55) in tRNA = pseudouridine(55) in tRNA</text>
        <dbReference type="Rhea" id="RHEA:42532"/>
        <dbReference type="Rhea" id="RHEA-COMP:10101"/>
        <dbReference type="Rhea" id="RHEA-COMP:10102"/>
        <dbReference type="ChEBI" id="CHEBI:65314"/>
        <dbReference type="ChEBI" id="CHEBI:65315"/>
        <dbReference type="EC" id="5.4.99.25"/>
    </reaction>
</comment>
<sequence>MSYNGILDIYKEAGMTSHDVVFKLRKILQTKKIGHGGTLDPDVTGVLPIAVGQATRVIEYMTEAGKVYEGQVTLGFSTETEDVSGEVVSQTPVTAEAAARLTPELIDATMATFTGEITQIPPMYSAVKVNGRKLYEYARAGEMVARPERRVTISEFVRTSTPVFDGDNQLIRFDFRVACSKGTYVRTLAVDLGAKLGFASHMSYLQRTASAGLGIAQALKLSEIEQLKADDQLDKAFLPVEYGVSDLEKIELSDAQVSEISFGRFIKITAQNETVAGFQNGKLIAILQQRDGRLYKPKKVMI</sequence>
<dbReference type="AlphaFoldDB" id="A0A6A0B8S6"/>
<feature type="domain" description="Pseudouridine synthase II N-terminal" evidence="6">
    <location>
        <begin position="25"/>
        <end position="185"/>
    </location>
</feature>
<evidence type="ECO:0000256" key="4">
    <source>
        <dbReference type="ARBA" id="ARBA00023235"/>
    </source>
</evidence>
<evidence type="ECO:0000313" key="9">
    <source>
        <dbReference type="Proteomes" id="UP000475928"/>
    </source>
</evidence>
<evidence type="ECO:0000256" key="2">
    <source>
        <dbReference type="ARBA" id="ARBA00005642"/>
    </source>
</evidence>
<keyword evidence="9" id="KW-1185">Reference proteome</keyword>
<proteinExistence type="inferred from homology"/>
<dbReference type="GO" id="GO:0031119">
    <property type="term" value="P:tRNA pseudouridine synthesis"/>
    <property type="evidence" value="ECO:0007669"/>
    <property type="project" value="UniProtKB-UniRule"/>
</dbReference>
<dbReference type="InterPro" id="IPR002501">
    <property type="entry name" value="PsdUridine_synth_N"/>
</dbReference>
<dbReference type="CDD" id="cd02573">
    <property type="entry name" value="PseudoU_synth_EcTruB"/>
    <property type="match status" value="1"/>
</dbReference>
<dbReference type="HAMAP" id="MF_01080">
    <property type="entry name" value="TruB_bact"/>
    <property type="match status" value="1"/>
</dbReference>
<dbReference type="Pfam" id="PF01509">
    <property type="entry name" value="TruB_N"/>
    <property type="match status" value="1"/>
</dbReference>
<dbReference type="GO" id="GO:0003723">
    <property type="term" value="F:RNA binding"/>
    <property type="evidence" value="ECO:0007669"/>
    <property type="project" value="InterPro"/>
</dbReference>
<dbReference type="InterPro" id="IPR014780">
    <property type="entry name" value="tRNA_psdUridine_synth_TruB"/>
</dbReference>
<accession>A0A6A0B8S6</accession>
<comment type="caution">
    <text evidence="8">The sequence shown here is derived from an EMBL/GenBank/DDBJ whole genome shotgun (WGS) entry which is preliminary data.</text>
</comment>
<dbReference type="InterPro" id="IPR032819">
    <property type="entry name" value="TruB_C"/>
</dbReference>
<keyword evidence="4 5" id="KW-0413">Isomerase</keyword>
<evidence type="ECO:0000256" key="3">
    <source>
        <dbReference type="ARBA" id="ARBA00022694"/>
    </source>
</evidence>
<dbReference type="Pfam" id="PF16198">
    <property type="entry name" value="TruB_C_2"/>
    <property type="match status" value="1"/>
</dbReference>
<evidence type="ECO:0000256" key="5">
    <source>
        <dbReference type="HAMAP-Rule" id="MF_01080"/>
    </source>
</evidence>
<evidence type="ECO:0000313" key="8">
    <source>
        <dbReference type="EMBL" id="GFH40868.1"/>
    </source>
</evidence>
<protein>
    <recommendedName>
        <fullName evidence="5">tRNA pseudouridine synthase B</fullName>
        <ecNumber evidence="5">5.4.99.25</ecNumber>
    </recommendedName>
    <alternativeName>
        <fullName evidence="5">tRNA pseudouridine(55) synthase</fullName>
        <shortName evidence="5">Psi55 synthase</shortName>
    </alternativeName>
    <alternativeName>
        <fullName evidence="5">tRNA pseudouridylate synthase</fullName>
    </alternativeName>
    <alternativeName>
        <fullName evidence="5">tRNA-uridine isomerase</fullName>
    </alternativeName>
</protein>
<feature type="domain" description="tRNA pseudouridylate synthase B C-terminal" evidence="7">
    <location>
        <begin position="186"/>
        <end position="244"/>
    </location>
</feature>
<dbReference type="FunFam" id="3.30.2350.10:FF:000011">
    <property type="entry name" value="tRNA pseudouridine synthase B"/>
    <property type="match status" value="1"/>
</dbReference>
<dbReference type="PANTHER" id="PTHR13767:SF2">
    <property type="entry name" value="PSEUDOURIDYLATE SYNTHASE TRUB1"/>
    <property type="match status" value="1"/>
</dbReference>
<dbReference type="GO" id="GO:0160148">
    <property type="term" value="F:tRNA pseudouridine(55) synthase activity"/>
    <property type="evidence" value="ECO:0007669"/>
    <property type="project" value="UniProtKB-EC"/>
</dbReference>
<evidence type="ECO:0000259" key="6">
    <source>
        <dbReference type="Pfam" id="PF01509"/>
    </source>
</evidence>
<dbReference type="NCBIfam" id="TIGR00431">
    <property type="entry name" value="TruB"/>
    <property type="match status" value="1"/>
</dbReference>
<keyword evidence="3 5" id="KW-0819">tRNA processing</keyword>
<comment type="similarity">
    <text evidence="2 5">Belongs to the pseudouridine synthase TruB family. Type 1 subfamily.</text>
</comment>
<evidence type="ECO:0000256" key="1">
    <source>
        <dbReference type="ARBA" id="ARBA00000385"/>
    </source>
</evidence>
<dbReference type="Proteomes" id="UP000475928">
    <property type="component" value="Unassembled WGS sequence"/>
</dbReference>
<dbReference type="RefSeq" id="WP_172356799.1">
    <property type="nucleotide sequence ID" value="NZ_BLLH01000006.1"/>
</dbReference>
<feature type="active site" description="Nucleophile" evidence="5">
    <location>
        <position position="40"/>
    </location>
</feature>
<dbReference type="PANTHER" id="PTHR13767">
    <property type="entry name" value="TRNA-PSEUDOURIDINE SYNTHASE"/>
    <property type="match status" value="1"/>
</dbReference>